<organism evidence="1 2">
    <name type="scientific">Ralstonia pickettii</name>
    <name type="common">Burkholderia pickettii</name>
    <dbReference type="NCBI Taxonomy" id="329"/>
    <lineage>
        <taxon>Bacteria</taxon>
        <taxon>Pseudomonadati</taxon>
        <taxon>Pseudomonadota</taxon>
        <taxon>Betaproteobacteria</taxon>
        <taxon>Burkholderiales</taxon>
        <taxon>Burkholderiaceae</taxon>
        <taxon>Ralstonia</taxon>
    </lineage>
</organism>
<gene>
    <name evidence="1" type="ORF">C0Q88_15635</name>
</gene>
<accession>A0A2N4TMX3</accession>
<reference evidence="1 2" key="1">
    <citation type="submission" date="2017-12" db="EMBL/GenBank/DDBJ databases">
        <title>Draft genome sequence of Ralstonia pickettii 52.</title>
        <authorList>
            <person name="Zheng B."/>
        </authorList>
    </citation>
    <scope>NUCLEOTIDE SEQUENCE [LARGE SCALE GENOMIC DNA]</scope>
    <source>
        <strain evidence="1 2">52</strain>
    </source>
</reference>
<dbReference type="Proteomes" id="UP000234456">
    <property type="component" value="Unassembled WGS sequence"/>
</dbReference>
<protein>
    <submittedName>
        <fullName evidence="1">Uncharacterized protein</fullName>
    </submittedName>
</protein>
<evidence type="ECO:0000313" key="1">
    <source>
        <dbReference type="EMBL" id="PLC41045.1"/>
    </source>
</evidence>
<dbReference type="OrthoDB" id="8929498at2"/>
<name>A0A2N4TMX3_RALPI</name>
<comment type="caution">
    <text evidence="1">The sequence shown here is derived from an EMBL/GenBank/DDBJ whole genome shotgun (WGS) entry which is preliminary data.</text>
</comment>
<dbReference type="AlphaFoldDB" id="A0A2N4TMX3"/>
<dbReference type="EMBL" id="PKQE01000004">
    <property type="protein sequence ID" value="PLC41045.1"/>
    <property type="molecule type" value="Genomic_DNA"/>
</dbReference>
<proteinExistence type="predicted"/>
<sequence>MGWAWVCCCWFIPVSYPAGHDLLFFVLPKKSRQKKGAPEMAKDSLDLCRGEGREANSLRSDRPPFLILPATKIQGAI</sequence>
<evidence type="ECO:0000313" key="2">
    <source>
        <dbReference type="Proteomes" id="UP000234456"/>
    </source>
</evidence>